<dbReference type="GO" id="GO:0000155">
    <property type="term" value="F:phosphorelay sensor kinase activity"/>
    <property type="evidence" value="ECO:0007669"/>
    <property type="project" value="InterPro"/>
</dbReference>
<evidence type="ECO:0000256" key="11">
    <source>
        <dbReference type="SAM" id="Phobius"/>
    </source>
</evidence>
<keyword evidence="10 11" id="KW-0472">Membrane</keyword>
<comment type="caution">
    <text evidence="14">The sequence shown here is derived from an EMBL/GenBank/DDBJ whole genome shotgun (WGS) entry which is preliminary data.</text>
</comment>
<feature type="domain" description="Histidine kinase" evidence="12">
    <location>
        <begin position="248"/>
        <end position="465"/>
    </location>
</feature>
<dbReference type="CDD" id="cd00082">
    <property type="entry name" value="HisKA"/>
    <property type="match status" value="1"/>
</dbReference>
<keyword evidence="4" id="KW-0597">Phosphoprotein</keyword>
<dbReference type="PROSITE" id="PS50109">
    <property type="entry name" value="HIS_KIN"/>
    <property type="match status" value="1"/>
</dbReference>
<dbReference type="Pfam" id="PF08521">
    <property type="entry name" value="2CSK_N"/>
    <property type="match status" value="1"/>
</dbReference>
<dbReference type="AlphaFoldDB" id="A0A931H5Q6"/>
<keyword evidence="8 11" id="KW-1133">Transmembrane helix</keyword>
<dbReference type="InterPro" id="IPR004358">
    <property type="entry name" value="Sig_transdc_His_kin-like_C"/>
</dbReference>
<feature type="transmembrane region" description="Helical" evidence="11">
    <location>
        <begin position="160"/>
        <end position="179"/>
    </location>
</feature>
<organism evidence="14 15">
    <name type="scientific">Caenimonas aquaedulcis</name>
    <dbReference type="NCBI Taxonomy" id="2793270"/>
    <lineage>
        <taxon>Bacteria</taxon>
        <taxon>Pseudomonadati</taxon>
        <taxon>Pseudomonadota</taxon>
        <taxon>Betaproteobacteria</taxon>
        <taxon>Burkholderiales</taxon>
        <taxon>Comamonadaceae</taxon>
        <taxon>Caenimonas</taxon>
    </lineage>
</organism>
<dbReference type="Gene3D" id="1.10.287.130">
    <property type="match status" value="1"/>
</dbReference>
<dbReference type="PRINTS" id="PR00344">
    <property type="entry name" value="BCTRLSENSOR"/>
</dbReference>
<dbReference type="Pfam" id="PF00512">
    <property type="entry name" value="HisKA"/>
    <property type="match status" value="1"/>
</dbReference>
<evidence type="ECO:0000259" key="12">
    <source>
        <dbReference type="PROSITE" id="PS50109"/>
    </source>
</evidence>
<dbReference type="Pfam" id="PF02518">
    <property type="entry name" value="HATPase_c"/>
    <property type="match status" value="1"/>
</dbReference>
<dbReference type="InterPro" id="IPR005467">
    <property type="entry name" value="His_kinase_dom"/>
</dbReference>
<accession>A0A931H5Q6</accession>
<dbReference type="PANTHER" id="PTHR45436:SF1">
    <property type="entry name" value="SENSOR PROTEIN QSEC"/>
    <property type="match status" value="1"/>
</dbReference>
<dbReference type="InterPro" id="IPR013727">
    <property type="entry name" value="2CSK_N"/>
</dbReference>
<evidence type="ECO:0000256" key="8">
    <source>
        <dbReference type="ARBA" id="ARBA00022989"/>
    </source>
</evidence>
<evidence type="ECO:0000256" key="4">
    <source>
        <dbReference type="ARBA" id="ARBA00022553"/>
    </source>
</evidence>
<evidence type="ECO:0000256" key="2">
    <source>
        <dbReference type="ARBA" id="ARBA00004370"/>
    </source>
</evidence>
<keyword evidence="6 11" id="KW-0812">Transmembrane</keyword>
<dbReference type="SUPFAM" id="SSF47384">
    <property type="entry name" value="Homodimeric domain of signal transducing histidine kinase"/>
    <property type="match status" value="1"/>
</dbReference>
<keyword evidence="15" id="KW-1185">Reference proteome</keyword>
<name>A0A931H5Q6_9BURK</name>
<evidence type="ECO:0000256" key="5">
    <source>
        <dbReference type="ARBA" id="ARBA00022679"/>
    </source>
</evidence>
<comment type="catalytic activity">
    <reaction evidence="1">
        <text>ATP + protein L-histidine = ADP + protein N-phospho-L-histidine.</text>
        <dbReference type="EC" id="2.7.13.3"/>
    </reaction>
</comment>
<dbReference type="InterPro" id="IPR036890">
    <property type="entry name" value="HATPase_C_sf"/>
</dbReference>
<dbReference type="InterPro" id="IPR050428">
    <property type="entry name" value="TCS_sensor_his_kinase"/>
</dbReference>
<keyword evidence="9" id="KW-0902">Two-component regulatory system</keyword>
<protein>
    <recommendedName>
        <fullName evidence="3">histidine kinase</fullName>
        <ecNumber evidence="3">2.7.13.3</ecNumber>
    </recommendedName>
</protein>
<evidence type="ECO:0000256" key="9">
    <source>
        <dbReference type="ARBA" id="ARBA00023012"/>
    </source>
</evidence>
<dbReference type="PANTHER" id="PTHR45436">
    <property type="entry name" value="SENSOR HISTIDINE KINASE YKOH"/>
    <property type="match status" value="1"/>
</dbReference>
<dbReference type="Gene3D" id="3.30.565.10">
    <property type="entry name" value="Histidine kinase-like ATPase, C-terminal domain"/>
    <property type="match status" value="1"/>
</dbReference>
<evidence type="ECO:0000256" key="1">
    <source>
        <dbReference type="ARBA" id="ARBA00000085"/>
    </source>
</evidence>
<keyword evidence="7 14" id="KW-0418">Kinase</keyword>
<dbReference type="GO" id="GO:0005886">
    <property type="term" value="C:plasma membrane"/>
    <property type="evidence" value="ECO:0007669"/>
    <property type="project" value="TreeGrafter"/>
</dbReference>
<evidence type="ECO:0000256" key="7">
    <source>
        <dbReference type="ARBA" id="ARBA00022777"/>
    </source>
</evidence>
<evidence type="ECO:0000256" key="3">
    <source>
        <dbReference type="ARBA" id="ARBA00012438"/>
    </source>
</evidence>
<feature type="domain" description="HAMP" evidence="13">
    <location>
        <begin position="184"/>
        <end position="240"/>
    </location>
</feature>
<gene>
    <name evidence="14" type="ORF">I5803_13465</name>
</gene>
<dbReference type="Proteomes" id="UP000651050">
    <property type="component" value="Unassembled WGS sequence"/>
</dbReference>
<keyword evidence="5" id="KW-0808">Transferase</keyword>
<sequence length="472" mass="50370">MILAPGGKPSLRSRLMRRVVVPLVVTWALGSGIALAVANYFAGEAFDRALLDDAHAVAAHVRRAQGALELALSPAEMRTLLFDQTESVYYAVFAADGRLIAGQADLRPPPLPEGVPWQYADFDLRGRELRGVSLRRTDPGPFTIVMAQTSASRTQLLHRMLVFSAVPQVLLLMTLVLFLRRVIHRDLQPLAQLQQTVDARSASDLAPVPRSVTAGATTRDVERLGVALNSLLERLARSIEAQREFAGNVAHELRTPLAGIRAQASYALKQESPAVWREQLQGIAQGEQRASHLVDQLLALARADEASAALSMEDVPLHDVVRRVLLRYLAQADAAGIDLGAEGLDEPAHVHADAALIEGILGNLLDNAFRYGRSAQPRVTVSVARDGADTVLCVTDNGPGMSPDEADQLLRRWSQGASGQKLGAGAGLGLAIVQRYAQLMGATFSLLPGPQGAGLSAAVRFSPPPPGQASAG</sequence>
<dbReference type="PROSITE" id="PS50885">
    <property type="entry name" value="HAMP"/>
    <property type="match status" value="1"/>
</dbReference>
<comment type="subcellular location">
    <subcellularLocation>
        <location evidence="2">Membrane</location>
    </subcellularLocation>
</comment>
<evidence type="ECO:0000313" key="15">
    <source>
        <dbReference type="Proteomes" id="UP000651050"/>
    </source>
</evidence>
<dbReference type="SMART" id="SM00388">
    <property type="entry name" value="HisKA"/>
    <property type="match status" value="1"/>
</dbReference>
<dbReference type="RefSeq" id="WP_196986854.1">
    <property type="nucleotide sequence ID" value="NZ_JADWYS010000001.1"/>
</dbReference>
<evidence type="ECO:0000256" key="10">
    <source>
        <dbReference type="ARBA" id="ARBA00023136"/>
    </source>
</evidence>
<evidence type="ECO:0000256" key="6">
    <source>
        <dbReference type="ARBA" id="ARBA00022692"/>
    </source>
</evidence>
<dbReference type="SUPFAM" id="SSF55874">
    <property type="entry name" value="ATPase domain of HSP90 chaperone/DNA topoisomerase II/histidine kinase"/>
    <property type="match status" value="1"/>
</dbReference>
<dbReference type="InterPro" id="IPR003594">
    <property type="entry name" value="HATPase_dom"/>
</dbReference>
<feature type="transmembrane region" description="Helical" evidence="11">
    <location>
        <begin position="20"/>
        <end position="42"/>
    </location>
</feature>
<reference evidence="14" key="1">
    <citation type="submission" date="2020-11" db="EMBL/GenBank/DDBJ databases">
        <title>Bacterial whole genome sequence for Caenimonas sp. DR4.4.</title>
        <authorList>
            <person name="Le V."/>
            <person name="Ko S.-R."/>
            <person name="Ahn C.-Y."/>
            <person name="Oh H.-M."/>
        </authorList>
    </citation>
    <scope>NUCLEOTIDE SEQUENCE</scope>
    <source>
        <strain evidence="14">DR4.4</strain>
    </source>
</reference>
<dbReference type="EMBL" id="JADWYS010000001">
    <property type="protein sequence ID" value="MBG9389038.1"/>
    <property type="molecule type" value="Genomic_DNA"/>
</dbReference>
<dbReference type="InterPro" id="IPR003660">
    <property type="entry name" value="HAMP_dom"/>
</dbReference>
<dbReference type="EC" id="2.7.13.3" evidence="3"/>
<dbReference type="InterPro" id="IPR003661">
    <property type="entry name" value="HisK_dim/P_dom"/>
</dbReference>
<evidence type="ECO:0000313" key="14">
    <source>
        <dbReference type="EMBL" id="MBG9389038.1"/>
    </source>
</evidence>
<evidence type="ECO:0000259" key="13">
    <source>
        <dbReference type="PROSITE" id="PS50885"/>
    </source>
</evidence>
<dbReference type="SMART" id="SM00387">
    <property type="entry name" value="HATPase_c"/>
    <property type="match status" value="1"/>
</dbReference>
<dbReference type="InterPro" id="IPR036097">
    <property type="entry name" value="HisK_dim/P_sf"/>
</dbReference>
<proteinExistence type="predicted"/>